<dbReference type="PANTHER" id="PTHR43744">
    <property type="entry name" value="ABC TRANSPORTER PERMEASE PROTEIN MG189-RELATED-RELATED"/>
    <property type="match status" value="1"/>
</dbReference>
<sequence>MKRALLRTGLYVALLATATIVAMPMYWLVVSAFKASDEIFTPIPRWLPSGLEWRNFVLAWQGAAFGRYFVNSVVVTVAILLLQLTTSSLAAFALARRRFPGRGIILLIVIGALIIPIQVTFLANFVTLQHFGWLDSYWALIAPFTASAFGTFLLRQAFLAVPEALEDAARLDGCTGLAFLWHFLLPLSRPTVLAFALVALVAHWNDYFWPLIVTNRDAIRTLPIGLAMFVTQEVTTDWNLLMAATLFVAAPMLVIFFVFQRYFIRSHMHAGLKR</sequence>
<dbReference type="GO" id="GO:0055085">
    <property type="term" value="P:transmembrane transport"/>
    <property type="evidence" value="ECO:0007669"/>
    <property type="project" value="InterPro"/>
</dbReference>
<dbReference type="EMBL" id="JACDQQ010002157">
    <property type="protein sequence ID" value="MBA0087741.1"/>
    <property type="molecule type" value="Genomic_DNA"/>
</dbReference>
<accession>A0A7V8NUS5</accession>
<comment type="subcellular location">
    <subcellularLocation>
        <location evidence="1 7">Cell membrane</location>
        <topology evidence="1 7">Multi-pass membrane protein</topology>
    </subcellularLocation>
</comment>
<dbReference type="AlphaFoldDB" id="A0A7V8NUS5"/>
<proteinExistence type="inferred from homology"/>
<evidence type="ECO:0000256" key="1">
    <source>
        <dbReference type="ARBA" id="ARBA00004651"/>
    </source>
</evidence>
<dbReference type="Pfam" id="PF00528">
    <property type="entry name" value="BPD_transp_1"/>
    <property type="match status" value="1"/>
</dbReference>
<evidence type="ECO:0000256" key="7">
    <source>
        <dbReference type="RuleBase" id="RU363032"/>
    </source>
</evidence>
<gene>
    <name evidence="9" type="ORF">HRJ53_22375</name>
</gene>
<feature type="transmembrane region" description="Helical" evidence="7">
    <location>
        <begin position="104"/>
        <end position="125"/>
    </location>
</feature>
<keyword evidence="3" id="KW-1003">Cell membrane</keyword>
<evidence type="ECO:0000313" key="10">
    <source>
        <dbReference type="Proteomes" id="UP000567293"/>
    </source>
</evidence>
<keyword evidence="2 7" id="KW-0813">Transport</keyword>
<evidence type="ECO:0000256" key="4">
    <source>
        <dbReference type="ARBA" id="ARBA00022692"/>
    </source>
</evidence>
<keyword evidence="6 7" id="KW-0472">Membrane</keyword>
<organism evidence="9 10">
    <name type="scientific">Candidatus Acidiferrum panamense</name>
    <dbReference type="NCBI Taxonomy" id="2741543"/>
    <lineage>
        <taxon>Bacteria</taxon>
        <taxon>Pseudomonadati</taxon>
        <taxon>Acidobacteriota</taxon>
        <taxon>Terriglobia</taxon>
        <taxon>Candidatus Acidiferrales</taxon>
        <taxon>Candidatus Acidiferrum</taxon>
    </lineage>
</organism>
<protein>
    <submittedName>
        <fullName evidence="9">Carbohydrate ABC transporter permease</fullName>
    </submittedName>
</protein>
<dbReference type="InterPro" id="IPR000515">
    <property type="entry name" value="MetI-like"/>
</dbReference>
<comment type="caution">
    <text evidence="9">The sequence shown here is derived from an EMBL/GenBank/DDBJ whole genome shotgun (WGS) entry which is preliminary data.</text>
</comment>
<evidence type="ECO:0000313" key="9">
    <source>
        <dbReference type="EMBL" id="MBA0087741.1"/>
    </source>
</evidence>
<feature type="domain" description="ABC transmembrane type-1" evidence="8">
    <location>
        <begin position="69"/>
        <end position="259"/>
    </location>
</feature>
<dbReference type="PROSITE" id="PS50928">
    <property type="entry name" value="ABC_TM1"/>
    <property type="match status" value="1"/>
</dbReference>
<feature type="transmembrane region" description="Helical" evidence="7">
    <location>
        <begin position="68"/>
        <end position="92"/>
    </location>
</feature>
<dbReference type="InterPro" id="IPR035906">
    <property type="entry name" value="MetI-like_sf"/>
</dbReference>
<dbReference type="CDD" id="cd06261">
    <property type="entry name" value="TM_PBP2"/>
    <property type="match status" value="1"/>
</dbReference>
<dbReference type="SUPFAM" id="SSF161098">
    <property type="entry name" value="MetI-like"/>
    <property type="match status" value="1"/>
</dbReference>
<comment type="similarity">
    <text evidence="7">Belongs to the binding-protein-dependent transport system permease family.</text>
</comment>
<evidence type="ECO:0000259" key="8">
    <source>
        <dbReference type="PROSITE" id="PS50928"/>
    </source>
</evidence>
<keyword evidence="5 7" id="KW-1133">Transmembrane helix</keyword>
<dbReference type="GO" id="GO:0005886">
    <property type="term" value="C:plasma membrane"/>
    <property type="evidence" value="ECO:0007669"/>
    <property type="project" value="UniProtKB-SubCell"/>
</dbReference>
<reference evidence="9" key="1">
    <citation type="submission" date="2020-06" db="EMBL/GenBank/DDBJ databases">
        <title>Legume-microbial interactions unlock mineral nutrients during tropical forest succession.</title>
        <authorList>
            <person name="Epihov D.Z."/>
        </authorList>
    </citation>
    <scope>NUCLEOTIDE SEQUENCE [LARGE SCALE GENOMIC DNA]</scope>
    <source>
        <strain evidence="9">Pan2503</strain>
    </source>
</reference>
<feature type="transmembrane region" description="Helical" evidence="7">
    <location>
        <begin position="238"/>
        <end position="259"/>
    </location>
</feature>
<evidence type="ECO:0000256" key="3">
    <source>
        <dbReference type="ARBA" id="ARBA00022475"/>
    </source>
</evidence>
<name>A0A7V8NUS5_9BACT</name>
<feature type="transmembrane region" description="Helical" evidence="7">
    <location>
        <begin position="137"/>
        <end position="158"/>
    </location>
</feature>
<feature type="transmembrane region" description="Helical" evidence="7">
    <location>
        <begin position="179"/>
        <end position="204"/>
    </location>
</feature>
<dbReference type="PANTHER" id="PTHR43744:SF12">
    <property type="entry name" value="ABC TRANSPORTER PERMEASE PROTEIN MG189-RELATED"/>
    <property type="match status" value="1"/>
</dbReference>
<evidence type="ECO:0000256" key="6">
    <source>
        <dbReference type="ARBA" id="ARBA00023136"/>
    </source>
</evidence>
<dbReference type="Proteomes" id="UP000567293">
    <property type="component" value="Unassembled WGS sequence"/>
</dbReference>
<evidence type="ECO:0000256" key="5">
    <source>
        <dbReference type="ARBA" id="ARBA00022989"/>
    </source>
</evidence>
<keyword evidence="4 7" id="KW-0812">Transmembrane</keyword>
<keyword evidence="10" id="KW-1185">Reference proteome</keyword>
<feature type="transmembrane region" description="Helical" evidence="7">
    <location>
        <begin position="9"/>
        <end position="29"/>
    </location>
</feature>
<dbReference type="Gene3D" id="1.10.3720.10">
    <property type="entry name" value="MetI-like"/>
    <property type="match status" value="1"/>
</dbReference>
<evidence type="ECO:0000256" key="2">
    <source>
        <dbReference type="ARBA" id="ARBA00022448"/>
    </source>
</evidence>